<dbReference type="GO" id="GO:0005829">
    <property type="term" value="C:cytosol"/>
    <property type="evidence" value="ECO:0007669"/>
    <property type="project" value="TreeGrafter"/>
</dbReference>
<keyword evidence="1" id="KW-0238">DNA-binding</keyword>
<feature type="domain" description="HTH cro/C1-type" evidence="2">
    <location>
        <begin position="21"/>
        <end position="75"/>
    </location>
</feature>
<dbReference type="EMBL" id="JACHGW010000010">
    <property type="protein sequence ID" value="MBB6053960.1"/>
    <property type="molecule type" value="Genomic_DNA"/>
</dbReference>
<dbReference type="GO" id="GO:0003700">
    <property type="term" value="F:DNA-binding transcription factor activity"/>
    <property type="evidence" value="ECO:0007669"/>
    <property type="project" value="TreeGrafter"/>
</dbReference>
<protein>
    <submittedName>
        <fullName evidence="3">Transcriptional regulator with XRE-family HTH domain</fullName>
    </submittedName>
</protein>
<dbReference type="PANTHER" id="PTHR46797:SF1">
    <property type="entry name" value="METHYLPHOSPHONATE SYNTHASE"/>
    <property type="match status" value="1"/>
</dbReference>
<evidence type="ECO:0000313" key="4">
    <source>
        <dbReference type="Proteomes" id="UP000520814"/>
    </source>
</evidence>
<dbReference type="SUPFAM" id="SSF47413">
    <property type="entry name" value="lambda repressor-like DNA-binding domains"/>
    <property type="match status" value="1"/>
</dbReference>
<comment type="caution">
    <text evidence="3">The sequence shown here is derived from an EMBL/GenBank/DDBJ whole genome shotgun (WGS) entry which is preliminary data.</text>
</comment>
<evidence type="ECO:0000256" key="1">
    <source>
        <dbReference type="ARBA" id="ARBA00023125"/>
    </source>
</evidence>
<dbReference type="PANTHER" id="PTHR46797">
    <property type="entry name" value="HTH-TYPE TRANSCRIPTIONAL REGULATOR"/>
    <property type="match status" value="1"/>
</dbReference>
<dbReference type="Pfam" id="PF01381">
    <property type="entry name" value="HTH_3"/>
    <property type="match status" value="1"/>
</dbReference>
<gene>
    <name evidence="3" type="ORF">HNQ39_005807</name>
</gene>
<dbReference type="Proteomes" id="UP000520814">
    <property type="component" value="Unassembled WGS sequence"/>
</dbReference>
<dbReference type="GO" id="GO:0003677">
    <property type="term" value="F:DNA binding"/>
    <property type="evidence" value="ECO:0007669"/>
    <property type="project" value="UniProtKB-KW"/>
</dbReference>
<dbReference type="CDD" id="cd00093">
    <property type="entry name" value="HTH_XRE"/>
    <property type="match status" value="1"/>
</dbReference>
<dbReference type="InterPro" id="IPR050807">
    <property type="entry name" value="TransReg_Diox_bact_type"/>
</dbReference>
<proteinExistence type="predicted"/>
<organism evidence="3 4">
    <name type="scientific">Armatimonas rosea</name>
    <dbReference type="NCBI Taxonomy" id="685828"/>
    <lineage>
        <taxon>Bacteria</taxon>
        <taxon>Bacillati</taxon>
        <taxon>Armatimonadota</taxon>
        <taxon>Armatimonadia</taxon>
        <taxon>Armatimonadales</taxon>
        <taxon>Armatimonadaceae</taxon>
        <taxon>Armatimonas</taxon>
    </lineage>
</organism>
<dbReference type="InterPro" id="IPR001387">
    <property type="entry name" value="Cro/C1-type_HTH"/>
</dbReference>
<name>A0A7W9SW63_ARMRO</name>
<accession>A0A7W9SW63</accession>
<dbReference type="SMART" id="SM00530">
    <property type="entry name" value="HTH_XRE"/>
    <property type="match status" value="1"/>
</dbReference>
<dbReference type="Gene3D" id="1.10.260.40">
    <property type="entry name" value="lambda repressor-like DNA-binding domains"/>
    <property type="match status" value="1"/>
</dbReference>
<reference evidence="3 4" key="1">
    <citation type="submission" date="2020-08" db="EMBL/GenBank/DDBJ databases">
        <title>Genomic Encyclopedia of Type Strains, Phase IV (KMG-IV): sequencing the most valuable type-strain genomes for metagenomic binning, comparative biology and taxonomic classification.</title>
        <authorList>
            <person name="Goeker M."/>
        </authorList>
    </citation>
    <scope>NUCLEOTIDE SEQUENCE [LARGE SCALE GENOMIC DNA]</scope>
    <source>
        <strain evidence="3 4">DSM 23562</strain>
    </source>
</reference>
<dbReference type="InterPro" id="IPR010982">
    <property type="entry name" value="Lambda_DNA-bd_dom_sf"/>
</dbReference>
<dbReference type="PROSITE" id="PS50943">
    <property type="entry name" value="HTH_CROC1"/>
    <property type="match status" value="1"/>
</dbReference>
<sequence length="90" mass="9986">MQKRKTLENRDPLLQAVATRIRALREGKGIAQEVFAYEAGIDRSYYGGIERGKYSPTAINLAKIAVALDVEVGELFPGREELVVLLTSHN</sequence>
<dbReference type="RefSeq" id="WP_184204042.1">
    <property type="nucleotide sequence ID" value="NZ_JACHGW010000010.1"/>
</dbReference>
<keyword evidence="4" id="KW-1185">Reference proteome</keyword>
<evidence type="ECO:0000259" key="2">
    <source>
        <dbReference type="PROSITE" id="PS50943"/>
    </source>
</evidence>
<dbReference type="AlphaFoldDB" id="A0A7W9SW63"/>
<evidence type="ECO:0000313" key="3">
    <source>
        <dbReference type="EMBL" id="MBB6053960.1"/>
    </source>
</evidence>